<dbReference type="OrthoDB" id="6195230at2"/>
<dbReference type="STRING" id="349521.HCH_00614"/>
<dbReference type="RefSeq" id="WP_011394593.1">
    <property type="nucleotide sequence ID" value="NC_007645.1"/>
</dbReference>
<feature type="domain" description="Immunity MXAN-0049 protein" evidence="1">
    <location>
        <begin position="87"/>
        <end position="211"/>
    </location>
</feature>
<accession>Q2SPA8</accession>
<name>Q2SPA8_HAHCH</name>
<proteinExistence type="predicted"/>
<dbReference type="Proteomes" id="UP000000238">
    <property type="component" value="Chromosome"/>
</dbReference>
<organism evidence="2 3">
    <name type="scientific">Hahella chejuensis (strain KCTC 2396)</name>
    <dbReference type="NCBI Taxonomy" id="349521"/>
    <lineage>
        <taxon>Bacteria</taxon>
        <taxon>Pseudomonadati</taxon>
        <taxon>Pseudomonadota</taxon>
        <taxon>Gammaproteobacteria</taxon>
        <taxon>Oceanospirillales</taxon>
        <taxon>Hahellaceae</taxon>
        <taxon>Hahella</taxon>
    </lineage>
</organism>
<evidence type="ECO:0000259" key="1">
    <source>
        <dbReference type="Pfam" id="PF07791"/>
    </source>
</evidence>
<sequence>MIYRLKTDYGNLPSGIHFSVQSTLPFKMDRKPGPGEYTNNLEEITPENSPHCKLYKAPLLAEWRMNTPLEATLIDWEIPDILVLLEHIYVSNKAKIIIENNDPFLHQFWPVEVFDKKGNQITGKQFYHMNMRRYVTIENLNLPLIGMDYNAASSIEEEFIPTIQHITSVRNYIETLPLWKHFHPPHYLVSPLFINEAMFMALQQGGVSGIKEYTQLYGKQGEMVAHV</sequence>
<gene>
    <name evidence="2" type="ordered locus">HCH_00614</name>
</gene>
<keyword evidence="3" id="KW-1185">Reference proteome</keyword>
<protein>
    <recommendedName>
        <fullName evidence="1">Immunity MXAN-0049 protein domain-containing protein</fullName>
    </recommendedName>
</protein>
<dbReference type="KEGG" id="hch:HCH_00614"/>
<dbReference type="eggNOG" id="ENOG5033TM3">
    <property type="taxonomic scope" value="Bacteria"/>
</dbReference>
<evidence type="ECO:0000313" key="3">
    <source>
        <dbReference type="Proteomes" id="UP000000238"/>
    </source>
</evidence>
<reference evidence="2 3" key="1">
    <citation type="journal article" date="2005" name="Nucleic Acids Res.">
        <title>Genomic blueprint of Hahella chejuensis, a marine microbe producing an algicidal agent.</title>
        <authorList>
            <person name="Jeong H."/>
            <person name="Yim J.H."/>
            <person name="Lee C."/>
            <person name="Choi S.-H."/>
            <person name="Park Y.K."/>
            <person name="Yoon S.H."/>
            <person name="Hur C.-G."/>
            <person name="Kang H.-Y."/>
            <person name="Kim D."/>
            <person name="Lee H.H."/>
            <person name="Park K.H."/>
            <person name="Park S.-H."/>
            <person name="Park H.-S."/>
            <person name="Lee H.K."/>
            <person name="Oh T.K."/>
            <person name="Kim J.F."/>
        </authorList>
    </citation>
    <scope>NUCLEOTIDE SEQUENCE [LARGE SCALE GENOMIC DNA]</scope>
    <source>
        <strain evidence="2 3">KCTC 2396</strain>
    </source>
</reference>
<evidence type="ECO:0000313" key="2">
    <source>
        <dbReference type="EMBL" id="ABC27516.1"/>
    </source>
</evidence>
<dbReference type="AlphaFoldDB" id="Q2SPA8"/>
<dbReference type="HOGENOM" id="CLU_1218344_0_0_6"/>
<dbReference type="EMBL" id="CP000155">
    <property type="protein sequence ID" value="ABC27516.1"/>
    <property type="molecule type" value="Genomic_DNA"/>
</dbReference>
<dbReference type="InterPro" id="IPR012433">
    <property type="entry name" value="Imm11"/>
</dbReference>
<dbReference type="Pfam" id="PF07791">
    <property type="entry name" value="Imm11"/>
    <property type="match status" value="1"/>
</dbReference>